<sequence length="102" mass="11670">MRIKLESYVQDGVVDDYADLARLGHVSRARITQILDLTLLAPDIQEAILNLPRTVKGRDPVRERHVRGVLAEMEWGRQQKRWHQLRSAAGIDGTMERKQDAA</sequence>
<dbReference type="RefSeq" id="WP_425345755.1">
    <property type="nucleotide sequence ID" value="NZ_JBGUBD010000006.1"/>
</dbReference>
<evidence type="ECO:0000313" key="2">
    <source>
        <dbReference type="Proteomes" id="UP001575105"/>
    </source>
</evidence>
<dbReference type="Proteomes" id="UP001575105">
    <property type="component" value="Unassembled WGS sequence"/>
</dbReference>
<dbReference type="EMBL" id="JBGUBD010000006">
    <property type="protein sequence ID" value="MFA9478830.1"/>
    <property type="molecule type" value="Genomic_DNA"/>
</dbReference>
<reference evidence="1 2" key="1">
    <citation type="submission" date="2024-08" db="EMBL/GenBank/DDBJ databases">
        <title>Whole-genome sequencing of halo(alkali)philic microorganisms from hypersaline lakes.</title>
        <authorList>
            <person name="Sorokin D.Y."/>
            <person name="Merkel A.Y."/>
            <person name="Messina E."/>
            <person name="Yakimov M."/>
        </authorList>
    </citation>
    <scope>NUCLEOTIDE SEQUENCE [LARGE SCALE GENOMIC DNA]</scope>
    <source>
        <strain evidence="1 2">AB-hyl4</strain>
    </source>
</reference>
<keyword evidence="2" id="KW-1185">Reference proteome</keyword>
<evidence type="ECO:0000313" key="1">
    <source>
        <dbReference type="EMBL" id="MFA9478830.1"/>
    </source>
</evidence>
<protein>
    <submittedName>
        <fullName evidence="1">Uncharacterized protein</fullName>
    </submittedName>
</protein>
<comment type="caution">
    <text evidence="1">The sequence shown here is derived from an EMBL/GenBank/DDBJ whole genome shotgun (WGS) entry which is preliminary data.</text>
</comment>
<organism evidence="1 2">
    <name type="scientific">Natronomicrosphaera hydrolytica</name>
    <dbReference type="NCBI Taxonomy" id="3242702"/>
    <lineage>
        <taxon>Bacteria</taxon>
        <taxon>Pseudomonadati</taxon>
        <taxon>Planctomycetota</taxon>
        <taxon>Phycisphaerae</taxon>
        <taxon>Phycisphaerales</taxon>
        <taxon>Phycisphaeraceae</taxon>
        <taxon>Natronomicrosphaera</taxon>
    </lineage>
</organism>
<proteinExistence type="predicted"/>
<accession>A0ABV4U5G0</accession>
<gene>
    <name evidence="1" type="ORF">ACERK3_11050</name>
</gene>
<name>A0ABV4U5G0_9BACT</name>